<proteinExistence type="inferred from homology"/>
<keyword evidence="3 5" id="KW-0493">Microtubule</keyword>
<dbReference type="GO" id="GO:0005874">
    <property type="term" value="C:microtubule"/>
    <property type="evidence" value="ECO:0007669"/>
    <property type="project" value="UniProtKB-KW"/>
</dbReference>
<dbReference type="GO" id="GO:0051011">
    <property type="term" value="F:microtubule minus-end binding"/>
    <property type="evidence" value="ECO:0007669"/>
    <property type="project" value="TreeGrafter"/>
</dbReference>
<evidence type="ECO:0000256" key="3">
    <source>
        <dbReference type="ARBA" id="ARBA00022701"/>
    </source>
</evidence>
<reference evidence="7" key="1">
    <citation type="submission" date="2023-02" db="EMBL/GenBank/DDBJ databases">
        <title>Genome of toxic invasive species Heracleum sosnowskyi carries increased number of genes despite the absence of recent whole-genome duplications.</title>
        <authorList>
            <person name="Schelkunov M."/>
            <person name="Shtratnikova V."/>
            <person name="Makarenko M."/>
            <person name="Klepikova A."/>
            <person name="Omelchenko D."/>
            <person name="Novikova G."/>
            <person name="Obukhova E."/>
            <person name="Bogdanov V."/>
            <person name="Penin A."/>
            <person name="Logacheva M."/>
        </authorList>
    </citation>
    <scope>NUCLEOTIDE SEQUENCE</scope>
    <source>
        <strain evidence="7">Hsosn_3</strain>
        <tissue evidence="7">Leaf</tissue>
    </source>
</reference>
<dbReference type="GO" id="GO:0031122">
    <property type="term" value="P:cytoplasmic microtubule organization"/>
    <property type="evidence" value="ECO:0007669"/>
    <property type="project" value="TreeGrafter"/>
</dbReference>
<dbReference type="Pfam" id="PF04130">
    <property type="entry name" value="GCP_C_terminal"/>
    <property type="match status" value="1"/>
</dbReference>
<evidence type="ECO:0000256" key="1">
    <source>
        <dbReference type="ARBA" id="ARBA00010337"/>
    </source>
</evidence>
<evidence type="ECO:0000313" key="7">
    <source>
        <dbReference type="EMBL" id="KAK1354070.1"/>
    </source>
</evidence>
<dbReference type="GO" id="GO:0000930">
    <property type="term" value="C:gamma-tubulin complex"/>
    <property type="evidence" value="ECO:0007669"/>
    <property type="project" value="TreeGrafter"/>
</dbReference>
<evidence type="ECO:0000256" key="2">
    <source>
        <dbReference type="ARBA" id="ARBA00022490"/>
    </source>
</evidence>
<gene>
    <name evidence="7" type="ORF">POM88_047326</name>
</gene>
<dbReference type="GO" id="GO:0000278">
    <property type="term" value="P:mitotic cell cycle"/>
    <property type="evidence" value="ECO:0007669"/>
    <property type="project" value="TreeGrafter"/>
</dbReference>
<dbReference type="PANTHER" id="PTHR19302:SF70">
    <property type="entry name" value="GAMMA-TUBULIN COMPLEX COMPONENT 6"/>
    <property type="match status" value="1"/>
</dbReference>
<organism evidence="7 8">
    <name type="scientific">Heracleum sosnowskyi</name>
    <dbReference type="NCBI Taxonomy" id="360622"/>
    <lineage>
        <taxon>Eukaryota</taxon>
        <taxon>Viridiplantae</taxon>
        <taxon>Streptophyta</taxon>
        <taxon>Embryophyta</taxon>
        <taxon>Tracheophyta</taxon>
        <taxon>Spermatophyta</taxon>
        <taxon>Magnoliopsida</taxon>
        <taxon>eudicotyledons</taxon>
        <taxon>Gunneridae</taxon>
        <taxon>Pentapetalae</taxon>
        <taxon>asterids</taxon>
        <taxon>campanulids</taxon>
        <taxon>Apiales</taxon>
        <taxon>Apiaceae</taxon>
        <taxon>Apioideae</taxon>
        <taxon>apioid superclade</taxon>
        <taxon>Tordylieae</taxon>
        <taxon>Tordyliinae</taxon>
        <taxon>Heracleum</taxon>
    </lineage>
</organism>
<accession>A0AAD8GTW9</accession>
<comment type="caution">
    <text evidence="7">The sequence shown here is derived from an EMBL/GenBank/DDBJ whole genome shotgun (WGS) entry which is preliminary data.</text>
</comment>
<dbReference type="AlphaFoldDB" id="A0AAD8GTW9"/>
<comment type="subcellular location">
    <subcellularLocation>
        <location evidence="5">Cytoplasm</location>
        <location evidence="5">Cytoskeleton</location>
        <location evidence="5">Microtubule organizing center</location>
    </subcellularLocation>
</comment>
<dbReference type="InterPro" id="IPR040457">
    <property type="entry name" value="GCP_C"/>
</dbReference>
<name>A0AAD8GTW9_9APIA</name>
<reference evidence="7" key="2">
    <citation type="submission" date="2023-05" db="EMBL/GenBank/DDBJ databases">
        <authorList>
            <person name="Schelkunov M.I."/>
        </authorList>
    </citation>
    <scope>NUCLEOTIDE SEQUENCE</scope>
    <source>
        <strain evidence="7">Hsosn_3</strain>
        <tissue evidence="7">Leaf</tissue>
    </source>
</reference>
<dbReference type="GO" id="GO:0043015">
    <property type="term" value="F:gamma-tubulin binding"/>
    <property type="evidence" value="ECO:0007669"/>
    <property type="project" value="InterPro"/>
</dbReference>
<dbReference type="InterPro" id="IPR042241">
    <property type="entry name" value="GCP_C_sf"/>
</dbReference>
<dbReference type="InterPro" id="IPR007259">
    <property type="entry name" value="GCP"/>
</dbReference>
<dbReference type="EMBL" id="JAUIZM010000011">
    <property type="protein sequence ID" value="KAK1354070.1"/>
    <property type="molecule type" value="Genomic_DNA"/>
</dbReference>
<dbReference type="GO" id="GO:0051321">
    <property type="term" value="P:meiotic cell cycle"/>
    <property type="evidence" value="ECO:0007669"/>
    <property type="project" value="TreeGrafter"/>
</dbReference>
<keyword evidence="8" id="KW-1185">Reference proteome</keyword>
<keyword evidence="2 5" id="KW-0963">Cytoplasm</keyword>
<sequence length="132" mass="14579">MSLSASSAGGIQSFSYLGLGYRVDWPVNIILTSGALEIYAEIFSFLMQVKLALSSLAEAWCSLKEHMHTINQNGGSGSYKSEVLHFNIFMKLRQQVNHFVTTLQQCAVTAISCMLVQVSTLTKESGQRYDGF</sequence>
<evidence type="ECO:0000313" key="8">
    <source>
        <dbReference type="Proteomes" id="UP001237642"/>
    </source>
</evidence>
<dbReference type="Proteomes" id="UP001237642">
    <property type="component" value="Unassembled WGS sequence"/>
</dbReference>
<dbReference type="GO" id="GO:0000922">
    <property type="term" value="C:spindle pole"/>
    <property type="evidence" value="ECO:0007669"/>
    <property type="project" value="InterPro"/>
</dbReference>
<dbReference type="Gene3D" id="1.20.120.1900">
    <property type="entry name" value="Gamma-tubulin complex, C-terminal domain"/>
    <property type="match status" value="1"/>
</dbReference>
<dbReference type="PANTHER" id="PTHR19302">
    <property type="entry name" value="GAMMA TUBULIN COMPLEX PROTEIN"/>
    <property type="match status" value="1"/>
</dbReference>
<comment type="similarity">
    <text evidence="1 5">Belongs to the TUBGCP family.</text>
</comment>
<dbReference type="GO" id="GO:0007020">
    <property type="term" value="P:microtubule nucleation"/>
    <property type="evidence" value="ECO:0007669"/>
    <property type="project" value="InterPro"/>
</dbReference>
<evidence type="ECO:0000259" key="6">
    <source>
        <dbReference type="Pfam" id="PF04130"/>
    </source>
</evidence>
<keyword evidence="4 5" id="KW-0206">Cytoskeleton</keyword>
<dbReference type="GO" id="GO:0051225">
    <property type="term" value="P:spindle assembly"/>
    <property type="evidence" value="ECO:0007669"/>
    <property type="project" value="TreeGrafter"/>
</dbReference>
<evidence type="ECO:0000256" key="4">
    <source>
        <dbReference type="ARBA" id="ARBA00023212"/>
    </source>
</evidence>
<protein>
    <recommendedName>
        <fullName evidence="5">Gamma-tubulin complex component</fullName>
    </recommendedName>
</protein>
<evidence type="ECO:0000256" key="5">
    <source>
        <dbReference type="RuleBase" id="RU363050"/>
    </source>
</evidence>
<comment type="function">
    <text evidence="5">Component of the gamma-tubulin ring complex (gTuRC) which mediates microtubule nucleation.</text>
</comment>
<feature type="domain" description="Gamma tubulin complex component C-terminal" evidence="6">
    <location>
        <begin position="10"/>
        <end position="105"/>
    </location>
</feature>